<evidence type="ECO:0000313" key="2">
    <source>
        <dbReference type="Proteomes" id="UP000008068"/>
    </source>
</evidence>
<proteinExistence type="predicted"/>
<accession>G0NKU5</accession>
<dbReference type="InParanoid" id="G0NKU5"/>
<dbReference type="Proteomes" id="UP000008068">
    <property type="component" value="Unassembled WGS sequence"/>
</dbReference>
<keyword evidence="2" id="KW-1185">Reference proteome</keyword>
<sequence>MAQQTRYPFNFFAKMPDLALQNVTQIMETVDLIMLSDCSKRCAFAIRASRAPSAPMKILISRERIELYLGDKVWLFSTSRQIKNRGGVKTFNFKHLPVKSNTGNLLETVNHGSEESDFNAVISHILFIIPSATFSDLRLTENRFSQSSEYFDCSVALAGISQIENLMIGQLAELEREEQKKNAEKNKKLQPLL</sequence>
<gene>
    <name evidence="1" type="ORF">CAEBREN_02477</name>
</gene>
<evidence type="ECO:0008006" key="3">
    <source>
        <dbReference type="Google" id="ProtNLM"/>
    </source>
</evidence>
<name>G0NKU5_CAEBE</name>
<reference evidence="2" key="1">
    <citation type="submission" date="2011-07" db="EMBL/GenBank/DDBJ databases">
        <authorList>
            <consortium name="Caenorhabditis brenneri Sequencing and Analysis Consortium"/>
            <person name="Wilson R.K."/>
        </authorList>
    </citation>
    <scope>NUCLEOTIDE SEQUENCE [LARGE SCALE GENOMIC DNA]</scope>
    <source>
        <strain evidence="2">PB2801</strain>
    </source>
</reference>
<evidence type="ECO:0000313" key="1">
    <source>
        <dbReference type="EMBL" id="EGT33104.1"/>
    </source>
</evidence>
<protein>
    <recommendedName>
        <fullName evidence="3">F-box domain-containing protein</fullName>
    </recommendedName>
</protein>
<organism evidence="2">
    <name type="scientific">Caenorhabditis brenneri</name>
    <name type="common">Nematode worm</name>
    <dbReference type="NCBI Taxonomy" id="135651"/>
    <lineage>
        <taxon>Eukaryota</taxon>
        <taxon>Metazoa</taxon>
        <taxon>Ecdysozoa</taxon>
        <taxon>Nematoda</taxon>
        <taxon>Chromadorea</taxon>
        <taxon>Rhabditida</taxon>
        <taxon>Rhabditina</taxon>
        <taxon>Rhabditomorpha</taxon>
        <taxon>Rhabditoidea</taxon>
        <taxon>Rhabditidae</taxon>
        <taxon>Peloderinae</taxon>
        <taxon>Caenorhabditis</taxon>
    </lineage>
</organism>
<dbReference type="EMBL" id="GL379902">
    <property type="protein sequence ID" value="EGT33104.1"/>
    <property type="molecule type" value="Genomic_DNA"/>
</dbReference>
<dbReference type="HOGENOM" id="CLU_1409931_0_0_1"/>
<dbReference type="AlphaFoldDB" id="G0NKU5"/>